<keyword evidence="3" id="KW-0813">Transport</keyword>
<dbReference type="SUPFAM" id="SSF53807">
    <property type="entry name" value="Helical backbone' metal receptor"/>
    <property type="match status" value="1"/>
</dbReference>
<dbReference type="PROSITE" id="PS50983">
    <property type="entry name" value="FE_B12_PBP"/>
    <property type="match status" value="1"/>
</dbReference>
<dbReference type="EMBL" id="DAEPXK010000141">
    <property type="protein sequence ID" value="HBH1544730.1"/>
    <property type="molecule type" value="Genomic_DNA"/>
</dbReference>
<reference evidence="11 12" key="2">
    <citation type="submission" date="2017-02" db="EMBL/GenBank/DDBJ databases">
        <authorList>
            <consortium name="Pathogen Informatics"/>
        </authorList>
    </citation>
    <scope>NUCLEOTIDE SEQUENCE [LARGE SCALE GENOMIC DNA]</scope>
    <source>
        <strain evidence="11 12">VRECD0157</strain>
    </source>
</reference>
<evidence type="ECO:0000313" key="12">
    <source>
        <dbReference type="Proteomes" id="UP000189137"/>
    </source>
</evidence>
<dbReference type="PANTHER" id="PTHR30532:SF28">
    <property type="entry name" value="PETROBACTIN-BINDING PROTEIN YCLQ"/>
    <property type="match status" value="1"/>
</dbReference>
<protein>
    <submittedName>
        <fullName evidence="7">ABC-type transport system, iron-family extracellular substrate-binding protein</fullName>
    </submittedName>
    <submittedName>
        <fullName evidence="6">Putative iron-siderophore ABC transporter (Binding lipoprotein)</fullName>
    </submittedName>
    <submittedName>
        <fullName evidence="9">Siderophore ABC transporter substrate-binding protein</fullName>
    </submittedName>
    <submittedName>
        <fullName evidence="11">Uncharacterized ABC transporter solute-binding protein yclQ</fullName>
    </submittedName>
</protein>
<sequence>MNKKAAIVAAVAIIGLVTVFALGGSKKNESKTSENSNNTMKITHNLGETDVKLNPKKVVVFDYSALDTMDALGVAENLVGLPKASLPASLEKYKDDKYADLGGLKEPDLEGIKSANPDLIIINGRQEDFYEQLSKIAPTISTSKDDKKYLESVKNNIDKIAKIFGVEEKANQEFSKIEKKIETLNKKVTDKNLNALTIMVNEGNLSVFGEESRFSILYNSFGFENKDKNIKESSHGQNITFEYIAKQNPEVMFVIDRGIATGSDVKESSTAKSVLNNDIIKSMDAYKNDNIIYLDSPTWYVNDGGLTSLNKMIDDASKAVN</sequence>
<dbReference type="PATRIC" id="fig|1496.1373.peg.1942"/>
<evidence type="ECO:0000256" key="3">
    <source>
        <dbReference type="ARBA" id="ARBA00022448"/>
    </source>
</evidence>
<dbReference type="EMBL" id="LK932515">
    <property type="protein sequence ID" value="CDS87243.1"/>
    <property type="molecule type" value="Genomic_DNA"/>
</dbReference>
<evidence type="ECO:0000313" key="8">
    <source>
        <dbReference type="EMBL" id="CDT05191.1"/>
    </source>
</evidence>
<reference evidence="6" key="1">
    <citation type="submission" date="2014-07" db="EMBL/GenBank/DDBJ databases">
        <authorList>
            <person name="Monot Marc"/>
        </authorList>
    </citation>
    <scope>NUCLEOTIDE SEQUENCE</scope>
    <source>
        <strain evidence="8">7032989</strain>
        <strain evidence="6">7032994</strain>
    </source>
</reference>
<dbReference type="PANTHER" id="PTHR30532">
    <property type="entry name" value="IRON III DICITRATE-BINDING PERIPLASMIC PROTEIN"/>
    <property type="match status" value="1"/>
</dbReference>
<dbReference type="InterPro" id="IPR051313">
    <property type="entry name" value="Bact_iron-sidero_bind"/>
</dbReference>
<dbReference type="Proteomes" id="UP000878956">
    <property type="component" value="Unassembled WGS sequence"/>
</dbReference>
<evidence type="ECO:0000313" key="10">
    <source>
        <dbReference type="EMBL" id="HBH1544730.1"/>
    </source>
</evidence>
<reference evidence="9" key="4">
    <citation type="submission" date="2021-06" db="EMBL/GenBank/DDBJ databases">
        <authorList>
            <consortium name="NCBI Pathogen Detection Project"/>
        </authorList>
    </citation>
    <scope>NUCLEOTIDE SEQUENCE</scope>
    <source>
        <strain evidence="9">HN1000</strain>
    </source>
</reference>
<accession>A0A069AEN3</accession>
<comment type="subcellular location">
    <subcellularLocation>
        <location evidence="1">Cell envelope</location>
    </subcellularLocation>
</comment>
<dbReference type="EMBL" id="LK932916">
    <property type="protein sequence ID" value="CDT05191.1"/>
    <property type="molecule type" value="Genomic_DNA"/>
</dbReference>
<reference evidence="9" key="3">
    <citation type="journal article" date="2018" name="Genome Biol.">
        <title>SKESA: strategic k-mer extension for scrupulous assemblies.</title>
        <authorList>
            <person name="Souvorov A."/>
            <person name="Agarwala R."/>
            <person name="Lipman D.J."/>
        </authorList>
    </citation>
    <scope>NUCLEOTIDE SEQUENCE</scope>
    <source>
        <strain evidence="9">HN1000</strain>
    </source>
</reference>
<organism evidence="6">
    <name type="scientific">Clostridioides difficile</name>
    <name type="common">Peptoclostridium difficile</name>
    <dbReference type="NCBI Taxonomy" id="1496"/>
    <lineage>
        <taxon>Bacteria</taxon>
        <taxon>Bacillati</taxon>
        <taxon>Bacillota</taxon>
        <taxon>Clostridia</taxon>
        <taxon>Peptostreptococcales</taxon>
        <taxon>Peptostreptococcaceae</taxon>
        <taxon>Clostridioides</taxon>
    </lineage>
</organism>
<keyword evidence="4" id="KW-0732">Signal</keyword>
<dbReference type="Pfam" id="PF01497">
    <property type="entry name" value="Peripla_BP_2"/>
    <property type="match status" value="1"/>
</dbReference>
<keyword evidence="6" id="KW-0449">Lipoprotein</keyword>
<dbReference type="AlphaFoldDB" id="A0A069AEN3"/>
<dbReference type="EMBL" id="FUPS01000010">
    <property type="protein sequence ID" value="SJS78009.1"/>
    <property type="molecule type" value="Genomic_DNA"/>
</dbReference>
<evidence type="ECO:0000313" key="9">
    <source>
        <dbReference type="EMBL" id="HBH1543618.1"/>
    </source>
</evidence>
<evidence type="ECO:0000313" key="11">
    <source>
        <dbReference type="EMBL" id="SJS78009.1"/>
    </source>
</evidence>
<evidence type="ECO:0000256" key="2">
    <source>
        <dbReference type="ARBA" id="ARBA00008814"/>
    </source>
</evidence>
<evidence type="ECO:0000256" key="4">
    <source>
        <dbReference type="ARBA" id="ARBA00022729"/>
    </source>
</evidence>
<gene>
    <name evidence="6" type="primary">yclQ</name>
    <name evidence="8" type="ORF">BN1095_260038</name>
    <name evidence="7" type="ORF">BN1096_610086</name>
    <name evidence="6" type="ORF">BN1097_610035</name>
    <name evidence="9" type="ORF">KRM00_003148</name>
    <name evidence="10" type="ORF">KRM00_004333</name>
    <name evidence="11" type="ORF">SAMEA3375112_02883</name>
</gene>
<dbReference type="EMBL" id="DAEPXK010000042">
    <property type="protein sequence ID" value="HBH1543618.1"/>
    <property type="molecule type" value="Genomic_DNA"/>
</dbReference>
<evidence type="ECO:0000256" key="1">
    <source>
        <dbReference type="ARBA" id="ARBA00004196"/>
    </source>
</evidence>
<name>A0A069AEN3_CLODI</name>
<dbReference type="RefSeq" id="WP_016729479.1">
    <property type="nucleotide sequence ID" value="NZ_AP031492.1"/>
</dbReference>
<dbReference type="InterPro" id="IPR033870">
    <property type="entry name" value="FatB"/>
</dbReference>
<dbReference type="InterPro" id="IPR002491">
    <property type="entry name" value="ABC_transptr_periplasmic_BD"/>
</dbReference>
<evidence type="ECO:0000259" key="5">
    <source>
        <dbReference type="PROSITE" id="PS50983"/>
    </source>
</evidence>
<feature type="domain" description="Fe/B12 periplasmic-binding" evidence="5">
    <location>
        <begin position="57"/>
        <end position="321"/>
    </location>
</feature>
<evidence type="ECO:0000313" key="6">
    <source>
        <dbReference type="EMBL" id="CDS86910.1"/>
    </source>
</evidence>
<dbReference type="GO" id="GO:0030288">
    <property type="term" value="C:outer membrane-bounded periplasmic space"/>
    <property type="evidence" value="ECO:0007669"/>
    <property type="project" value="TreeGrafter"/>
</dbReference>
<evidence type="ECO:0000313" key="7">
    <source>
        <dbReference type="EMBL" id="CDS87243.1"/>
    </source>
</evidence>
<dbReference type="Proteomes" id="UP000189137">
    <property type="component" value="Unassembled WGS sequence"/>
</dbReference>
<proteinExistence type="inferred from homology"/>
<dbReference type="CDD" id="cd01140">
    <property type="entry name" value="FatB"/>
    <property type="match status" value="1"/>
</dbReference>
<comment type="similarity">
    <text evidence="2">Belongs to the bacterial solute-binding protein 8 family.</text>
</comment>
<dbReference type="EMBL" id="LK932400">
    <property type="protein sequence ID" value="CDS86910.1"/>
    <property type="molecule type" value="Genomic_DNA"/>
</dbReference>
<dbReference type="GO" id="GO:1901678">
    <property type="term" value="P:iron coordination entity transport"/>
    <property type="evidence" value="ECO:0007669"/>
    <property type="project" value="UniProtKB-ARBA"/>
</dbReference>
<dbReference type="Gene3D" id="3.40.50.1980">
    <property type="entry name" value="Nitrogenase molybdenum iron protein domain"/>
    <property type="match status" value="2"/>
</dbReference>